<name>A0A9P4HRV0_9PEZI</name>
<protein>
    <submittedName>
        <fullName evidence="2">Uncharacterized protein</fullName>
    </submittedName>
</protein>
<dbReference type="Proteomes" id="UP000799776">
    <property type="component" value="Unassembled WGS sequence"/>
</dbReference>
<feature type="compositionally biased region" description="Polar residues" evidence="1">
    <location>
        <begin position="42"/>
        <end position="55"/>
    </location>
</feature>
<feature type="compositionally biased region" description="Basic and acidic residues" evidence="1">
    <location>
        <begin position="1102"/>
        <end position="1116"/>
    </location>
</feature>
<feature type="compositionally biased region" description="Acidic residues" evidence="1">
    <location>
        <begin position="847"/>
        <end position="861"/>
    </location>
</feature>
<feature type="compositionally biased region" description="Low complexity" evidence="1">
    <location>
        <begin position="933"/>
        <end position="944"/>
    </location>
</feature>
<dbReference type="EMBL" id="ML978732">
    <property type="protein sequence ID" value="KAF2085286.1"/>
    <property type="molecule type" value="Genomic_DNA"/>
</dbReference>
<feature type="region of interest" description="Disordered" evidence="1">
    <location>
        <begin position="832"/>
        <end position="980"/>
    </location>
</feature>
<feature type="compositionally biased region" description="Basic and acidic residues" evidence="1">
    <location>
        <begin position="1125"/>
        <end position="1145"/>
    </location>
</feature>
<reference evidence="2" key="1">
    <citation type="journal article" date="2020" name="Stud. Mycol.">
        <title>101 Dothideomycetes genomes: a test case for predicting lifestyles and emergence of pathogens.</title>
        <authorList>
            <person name="Haridas S."/>
            <person name="Albert R."/>
            <person name="Binder M."/>
            <person name="Bloem J."/>
            <person name="Labutti K."/>
            <person name="Salamov A."/>
            <person name="Andreopoulos B."/>
            <person name="Baker S."/>
            <person name="Barry K."/>
            <person name="Bills G."/>
            <person name="Bluhm B."/>
            <person name="Cannon C."/>
            <person name="Castanera R."/>
            <person name="Culley D."/>
            <person name="Daum C."/>
            <person name="Ezra D."/>
            <person name="Gonzalez J."/>
            <person name="Henrissat B."/>
            <person name="Kuo A."/>
            <person name="Liang C."/>
            <person name="Lipzen A."/>
            <person name="Lutzoni F."/>
            <person name="Magnuson J."/>
            <person name="Mondo S."/>
            <person name="Nolan M."/>
            <person name="Ohm R."/>
            <person name="Pangilinan J."/>
            <person name="Park H.-J."/>
            <person name="Ramirez L."/>
            <person name="Alfaro M."/>
            <person name="Sun H."/>
            <person name="Tritt A."/>
            <person name="Yoshinaga Y."/>
            <person name="Zwiers L.-H."/>
            <person name="Turgeon B."/>
            <person name="Goodwin S."/>
            <person name="Spatafora J."/>
            <person name="Crous P."/>
            <person name="Grigoriev I."/>
        </authorList>
    </citation>
    <scope>NUCLEOTIDE SEQUENCE</scope>
    <source>
        <strain evidence="2">CBS 121410</strain>
    </source>
</reference>
<feature type="region of interest" description="Disordered" evidence="1">
    <location>
        <begin position="1"/>
        <end position="22"/>
    </location>
</feature>
<gene>
    <name evidence="2" type="ORF">K490DRAFT_67938</name>
</gene>
<accession>A0A9P4HRV0</accession>
<comment type="caution">
    <text evidence="2">The sequence shown here is derived from an EMBL/GenBank/DDBJ whole genome shotgun (WGS) entry which is preliminary data.</text>
</comment>
<dbReference type="OrthoDB" id="3889716at2759"/>
<sequence>MSQNGALEIPTKSHAATHPINLSTAQLDLPSNLQDRSLKLRGQSQAFATMNSPSEAGSDAEEFPGAQAWDTDGDGFSDADLDVEGTGFYFPPATEEDADPMYVDKEDARDEAPAAKAIPARQHLRHQNFSHIGGMKFEDWVAKGRTHWEAVKASITPQNANAVRCIAMSHWNTLEDFEWLENQRLPKLQELDLSDISDFYLRDHDNGYTWEQLRNTIPTVLSTVEIVWVRNWTSAAQHARVRMRYPQTEPLFVREEMFCMPESRGGRESRSDITQMLTACTRLRYLKIIGHWRRTLDFWNVGQRYTDETLKKQGTNTSHERVCELVRGINTCLRETPLQHVHLYQSYFSPVLIKALAKLNKNIHLRVSLNGFFACHHSWRFHLPQDEHHAKFMTVEDQDIVPLSGLSSWYTAEEHECEKQSGTPHLEWHDEDTNFYENPLSISTFLVQLFDIDQANPNLTLSRFDDQNHPISFFNFIDLKSNYMGLFGRDGNTGRNLPDGTKYPWSQKTAMQTINWLRMKMNWEPAFSIDPFISPDFPQNLLRDEVLDAARKDGRTLDKARRIITHKFMKKRILKVLLTLTTTQIEKNRHPYTIHLWIGDRPDQKPAAYWGSLTRKEWQGWQKPEESDCWKPTDIAIGQYLSPLVEVLTIDYPDWTPHLRPEQSVFITKCTRGVIEHQLPLPREPIPANRETATKLLKREAGGWQRFWHHYALMFKNLWRLDVTMPQNFDDVYSWRLARLLYGKKWEGPAIYPDKKGDWTVFVTRSWERSTRGEMKFSSKDWQESEEKFVDNDEEGIMLDASIDDAGEEMHMKVSQHPWVPLLDETAWEWKPKKKTKKVGEPGSQSIDEDTADRDDLFEDKEDSRGIDVVSDCSSPGQETPEHNISAKHSEDIPSTQSPTAPIPSTDLSTSEIPIVPPRTEFTVTPETPAEFVPAVSSPAISSPTLPAPAVPTQSEETTLQVASAAPSPPTQPTITTLSQFEPQIDTAATKFEEDIADVEDMQPRSPTKSPRKSVRTAPVPAPVAVEPQTNSAATPAPAPARNPLVQYLIEGLRLPKGKSWDDIVESTDGPSKKAQSSEKPKRRNLRSSGPPEQVNLASPTVERKGGDGGEKEGAGKGKKRKRMTEKERLRIEMEGWMGEKRRKA</sequence>
<keyword evidence="3" id="KW-1185">Reference proteome</keyword>
<organism evidence="2 3">
    <name type="scientific">Saccharata proteae CBS 121410</name>
    <dbReference type="NCBI Taxonomy" id="1314787"/>
    <lineage>
        <taxon>Eukaryota</taxon>
        <taxon>Fungi</taxon>
        <taxon>Dikarya</taxon>
        <taxon>Ascomycota</taxon>
        <taxon>Pezizomycotina</taxon>
        <taxon>Dothideomycetes</taxon>
        <taxon>Dothideomycetes incertae sedis</taxon>
        <taxon>Botryosphaeriales</taxon>
        <taxon>Saccharataceae</taxon>
        <taxon>Saccharata</taxon>
    </lineage>
</organism>
<evidence type="ECO:0000313" key="3">
    <source>
        <dbReference type="Proteomes" id="UP000799776"/>
    </source>
</evidence>
<evidence type="ECO:0000313" key="2">
    <source>
        <dbReference type="EMBL" id="KAF2085286.1"/>
    </source>
</evidence>
<feature type="region of interest" description="Disordered" evidence="1">
    <location>
        <begin position="42"/>
        <end position="77"/>
    </location>
</feature>
<evidence type="ECO:0000256" key="1">
    <source>
        <dbReference type="SAM" id="MobiDB-lite"/>
    </source>
</evidence>
<feature type="region of interest" description="Disordered" evidence="1">
    <location>
        <begin position="993"/>
        <end position="1042"/>
    </location>
</feature>
<dbReference type="AlphaFoldDB" id="A0A9P4HRV0"/>
<feature type="region of interest" description="Disordered" evidence="1">
    <location>
        <begin position="1057"/>
        <end position="1145"/>
    </location>
</feature>
<proteinExistence type="predicted"/>